<feature type="transmembrane region" description="Helical" evidence="9">
    <location>
        <begin position="184"/>
        <end position="207"/>
    </location>
</feature>
<dbReference type="InterPro" id="IPR003594">
    <property type="entry name" value="HATPase_dom"/>
</dbReference>
<evidence type="ECO:0000256" key="8">
    <source>
        <dbReference type="ARBA" id="ARBA00023012"/>
    </source>
</evidence>
<evidence type="ECO:0000259" key="10">
    <source>
        <dbReference type="Pfam" id="PF02518"/>
    </source>
</evidence>
<keyword evidence="9" id="KW-1133">Transmembrane helix</keyword>
<reference evidence="12 13" key="1">
    <citation type="journal article" date="2012" name="PLoS ONE">
        <title>Complete Genome and Transcriptomes of Streptococcus parasanguinis FW213: Phylogenic Relations and Potential Virulence Mechanisms.</title>
        <authorList>
            <person name="Geng J."/>
            <person name="Chiu C.H."/>
            <person name="Tang P."/>
            <person name="Chen Y."/>
            <person name="Shieh H.R."/>
            <person name="Hu S."/>
            <person name="Chen Y.Y."/>
        </authorList>
    </citation>
    <scope>NUCLEOTIDE SEQUENCE [LARGE SCALE GENOMIC DNA]</scope>
    <source>
        <strain evidence="12 13">FW213</strain>
    </source>
</reference>
<evidence type="ECO:0000256" key="4">
    <source>
        <dbReference type="ARBA" id="ARBA00022679"/>
    </source>
</evidence>
<dbReference type="EC" id="2.7.13.3" evidence="2"/>
<dbReference type="Pfam" id="PF07730">
    <property type="entry name" value="HisKA_3"/>
    <property type="match status" value="1"/>
</dbReference>
<dbReference type="SUPFAM" id="SSF55874">
    <property type="entry name" value="ATPase domain of HSP90 chaperone/DNA topoisomerase II/histidine kinase"/>
    <property type="match status" value="1"/>
</dbReference>
<dbReference type="Proteomes" id="UP000002865">
    <property type="component" value="Chromosome"/>
</dbReference>
<evidence type="ECO:0000256" key="5">
    <source>
        <dbReference type="ARBA" id="ARBA00022741"/>
    </source>
</evidence>
<dbReference type="PANTHER" id="PTHR24421:SF10">
    <property type="entry name" value="NITRATE_NITRITE SENSOR PROTEIN NARQ"/>
    <property type="match status" value="1"/>
</dbReference>
<dbReference type="EMBL" id="CP003122">
    <property type="protein sequence ID" value="AFJ25327.1"/>
    <property type="molecule type" value="Genomic_DNA"/>
</dbReference>
<keyword evidence="4" id="KW-0808">Transferase</keyword>
<evidence type="ECO:0000313" key="12">
    <source>
        <dbReference type="EMBL" id="AFJ25327.1"/>
    </source>
</evidence>
<comment type="catalytic activity">
    <reaction evidence="1">
        <text>ATP + protein L-histidine = ADP + protein N-phospho-L-histidine.</text>
        <dbReference type="EC" id="2.7.13.3"/>
    </reaction>
</comment>
<name>I1ZJV3_STRPA</name>
<dbReference type="CDD" id="cd16917">
    <property type="entry name" value="HATPase_UhpB-NarQ-NarX-like"/>
    <property type="match status" value="1"/>
</dbReference>
<dbReference type="eggNOG" id="COG4585">
    <property type="taxonomic scope" value="Bacteria"/>
</dbReference>
<feature type="transmembrane region" description="Helical" evidence="9">
    <location>
        <begin position="139"/>
        <end position="163"/>
    </location>
</feature>
<evidence type="ECO:0000256" key="7">
    <source>
        <dbReference type="ARBA" id="ARBA00022840"/>
    </source>
</evidence>
<dbReference type="PaxDb" id="1114965-Spaf_0306"/>
<dbReference type="Pfam" id="PF02518">
    <property type="entry name" value="HATPase_c"/>
    <property type="match status" value="1"/>
</dbReference>
<keyword evidence="9" id="KW-0812">Transmembrane</keyword>
<dbReference type="KEGG" id="scf:Spaf_0306"/>
<dbReference type="Gene3D" id="3.30.565.10">
    <property type="entry name" value="Histidine kinase-like ATPase, C-terminal domain"/>
    <property type="match status" value="1"/>
</dbReference>
<evidence type="ECO:0000259" key="11">
    <source>
        <dbReference type="Pfam" id="PF07730"/>
    </source>
</evidence>
<keyword evidence="9" id="KW-0472">Membrane</keyword>
<feature type="domain" description="Histidine kinase/HSP90-like ATPase" evidence="10">
    <location>
        <begin position="352"/>
        <end position="436"/>
    </location>
</feature>
<dbReference type="PANTHER" id="PTHR24421">
    <property type="entry name" value="NITRATE/NITRITE SENSOR PROTEIN NARX-RELATED"/>
    <property type="match status" value="1"/>
</dbReference>
<dbReference type="InterPro" id="IPR011712">
    <property type="entry name" value="Sig_transdc_His_kin_sub3_dim/P"/>
</dbReference>
<gene>
    <name evidence="12" type="ORF">Spaf_0306</name>
</gene>
<dbReference type="STRING" id="1114965.Spaf_0306"/>
<dbReference type="GO" id="GO:0005524">
    <property type="term" value="F:ATP binding"/>
    <property type="evidence" value="ECO:0007669"/>
    <property type="project" value="UniProtKB-KW"/>
</dbReference>
<keyword evidence="5" id="KW-0547">Nucleotide-binding</keyword>
<evidence type="ECO:0000256" key="3">
    <source>
        <dbReference type="ARBA" id="ARBA00022553"/>
    </source>
</evidence>
<evidence type="ECO:0000313" key="13">
    <source>
        <dbReference type="Proteomes" id="UP000002865"/>
    </source>
</evidence>
<organism evidence="12 13">
    <name type="scientific">Streptococcus parasanguinis FW213</name>
    <dbReference type="NCBI Taxonomy" id="1114965"/>
    <lineage>
        <taxon>Bacteria</taxon>
        <taxon>Bacillati</taxon>
        <taxon>Bacillota</taxon>
        <taxon>Bacilli</taxon>
        <taxon>Lactobacillales</taxon>
        <taxon>Streptococcaceae</taxon>
        <taxon>Streptococcus</taxon>
    </lineage>
</organism>
<dbReference type="GO" id="GO:0046983">
    <property type="term" value="F:protein dimerization activity"/>
    <property type="evidence" value="ECO:0007669"/>
    <property type="project" value="InterPro"/>
</dbReference>
<dbReference type="GO" id="GO:0000155">
    <property type="term" value="F:phosphorelay sensor kinase activity"/>
    <property type="evidence" value="ECO:0007669"/>
    <property type="project" value="InterPro"/>
</dbReference>
<keyword evidence="8" id="KW-0902">Two-component regulatory system</keyword>
<dbReference type="PATRIC" id="fig|1114965.3.peg.296"/>
<evidence type="ECO:0000256" key="2">
    <source>
        <dbReference type="ARBA" id="ARBA00012438"/>
    </source>
</evidence>
<proteinExistence type="predicted"/>
<dbReference type="Gene3D" id="1.20.5.1930">
    <property type="match status" value="1"/>
</dbReference>
<feature type="transmembrane region" description="Helical" evidence="9">
    <location>
        <begin position="99"/>
        <end position="127"/>
    </location>
</feature>
<dbReference type="InterPro" id="IPR050482">
    <property type="entry name" value="Sensor_HK_TwoCompSys"/>
</dbReference>
<keyword evidence="6 12" id="KW-0418">Kinase</keyword>
<evidence type="ECO:0000256" key="9">
    <source>
        <dbReference type="SAM" id="Phobius"/>
    </source>
</evidence>
<accession>I1ZJV3</accession>
<feature type="transmembrane region" description="Helical" evidence="9">
    <location>
        <begin position="55"/>
        <end position="78"/>
    </location>
</feature>
<dbReference type="HOGENOM" id="CLU_000445_20_15_9"/>
<evidence type="ECO:0000256" key="6">
    <source>
        <dbReference type="ARBA" id="ARBA00022777"/>
    </source>
</evidence>
<feature type="transmembrane region" description="Helical" evidence="9">
    <location>
        <begin position="12"/>
        <end position="35"/>
    </location>
</feature>
<evidence type="ECO:0000256" key="1">
    <source>
        <dbReference type="ARBA" id="ARBA00000085"/>
    </source>
</evidence>
<dbReference type="InterPro" id="IPR036890">
    <property type="entry name" value="HATPase_C_sf"/>
</dbReference>
<dbReference type="AlphaFoldDB" id="I1ZJV3"/>
<sequence>MAVMRKFRGVRYSLAILMVVNFIAVMLNSIIYLQATNYIIAQRQASLLVERLERIPFAPSTTFWLSALLFAGIALISMSRYRSQTSRWSIFDKWNILEILLMLLLMWVQNVAYNGLILLVFADIFYGSKELNTKRDRKYWFAFILVSFLMLLVTNSDVFSLFFPIPSLDVYIHFYPASIRILAFFLKNSLYALNMVLFIISLLFYIMNVLAENHEVEEELAMVSKVNTELNNYMALSEKIAEDRERKRIAREIHDTLGHALTGISAGLDAVGVLIDIDPNRAKEQVKSVSEVVREGIQDVRGSLNRLRPGALEGRTLKDALEKMIREYQTLSKLQVDLHYEWVDVDMDVMIEDTIFRVIQESMTNAVRHGHASQMSLHFFENEEDYLIKLQDNGVGFETLTFGYGLKQMMERISILGGQLQFESRDGFFTRVSLPKYKEGR</sequence>
<keyword evidence="3" id="KW-0597">Phosphoprotein</keyword>
<protein>
    <recommendedName>
        <fullName evidence="2">histidine kinase</fullName>
        <ecNumber evidence="2">2.7.13.3</ecNumber>
    </recommendedName>
</protein>
<feature type="domain" description="Signal transduction histidine kinase subgroup 3 dimerisation and phosphoacceptor" evidence="11">
    <location>
        <begin position="245"/>
        <end position="312"/>
    </location>
</feature>
<keyword evidence="7" id="KW-0067">ATP-binding</keyword>
<dbReference type="GO" id="GO:0016020">
    <property type="term" value="C:membrane"/>
    <property type="evidence" value="ECO:0007669"/>
    <property type="project" value="InterPro"/>
</dbReference>